<dbReference type="InterPro" id="IPR006935">
    <property type="entry name" value="Helicase/UvrB_N"/>
</dbReference>
<dbReference type="SMART" id="SM00487">
    <property type="entry name" value="DEXDc"/>
    <property type="match status" value="1"/>
</dbReference>
<keyword evidence="2" id="KW-0067">ATP-binding</keyword>
<gene>
    <name evidence="2" type="ORF">GZA08_02690</name>
</gene>
<dbReference type="EMBL" id="JAAGAB010000001">
    <property type="protein sequence ID" value="NDU99877.1"/>
    <property type="molecule type" value="Genomic_DNA"/>
</dbReference>
<dbReference type="PANTHER" id="PTHR47396">
    <property type="entry name" value="TYPE I RESTRICTION ENZYME ECOKI R PROTEIN"/>
    <property type="match status" value="1"/>
</dbReference>
<dbReference type="CDD" id="cd17926">
    <property type="entry name" value="DEXHc_RE"/>
    <property type="match status" value="1"/>
</dbReference>
<dbReference type="GO" id="GO:0005829">
    <property type="term" value="C:cytosol"/>
    <property type="evidence" value="ECO:0007669"/>
    <property type="project" value="TreeGrafter"/>
</dbReference>
<dbReference type="GO" id="GO:0005524">
    <property type="term" value="F:ATP binding"/>
    <property type="evidence" value="ECO:0007669"/>
    <property type="project" value="InterPro"/>
</dbReference>
<keyword evidence="3" id="KW-1185">Reference proteome</keyword>
<proteinExistence type="predicted"/>
<evidence type="ECO:0000313" key="3">
    <source>
        <dbReference type="Proteomes" id="UP000474757"/>
    </source>
</evidence>
<dbReference type="Proteomes" id="UP000474757">
    <property type="component" value="Unassembled WGS sequence"/>
</dbReference>
<comment type="caution">
    <text evidence="2">The sequence shown here is derived from an EMBL/GenBank/DDBJ whole genome shotgun (WGS) entry which is preliminary data.</text>
</comment>
<accession>A0A6B2JP79</accession>
<reference evidence="2 3" key="1">
    <citation type="submission" date="2020-02" db="EMBL/GenBank/DDBJ databases">
        <title>Pseudoroseicyclus tamarix, sp. nov., isolated from offshore sediment of a Tamarix chinensis forest.</title>
        <authorList>
            <person name="Gai Y."/>
        </authorList>
    </citation>
    <scope>NUCLEOTIDE SEQUENCE [LARGE SCALE GENOMIC DNA]</scope>
    <source>
        <strain evidence="2 3">CLL3-39</strain>
    </source>
</reference>
<name>A0A6B2JP79_9RHOB</name>
<keyword evidence="2" id="KW-0547">Nucleotide-binding</keyword>
<dbReference type="CDD" id="cd18785">
    <property type="entry name" value="SF2_C"/>
    <property type="match status" value="1"/>
</dbReference>
<dbReference type="GO" id="GO:0016787">
    <property type="term" value="F:hydrolase activity"/>
    <property type="evidence" value="ECO:0007669"/>
    <property type="project" value="InterPro"/>
</dbReference>
<evidence type="ECO:0000259" key="1">
    <source>
        <dbReference type="SMART" id="SM00487"/>
    </source>
</evidence>
<protein>
    <submittedName>
        <fullName evidence="2">DEAD/DEAH box helicase family protein</fullName>
    </submittedName>
</protein>
<sequence>MILHEKLAEYEKDGMLEVDVPSHVADNLSPGIGLRPYQRQAISRFVWKMSRERTGPEHLLFHMATGSGKTVIMASAMLHLWTQGYRNFLFFVNSSQIVEKTKANFINSASSKYLFAPAVRMGDDNIPVQDVTNFDAAVPDAINIVFTTIQGLHTVLNNPKENGLTFEDFEERRVVMISDEAHHINALTKSRLTQTEEEEEKSWEHTVRKVLRQHPENVLLEFSATVDMDHSGIAAKYSDKMIIDYPLRSFRADGYSKDIELRQAEVSVEDRMLQAIVLSEYRRALARDLLGEDWKPVVLMKSATIKESKVNQETFRDLIDHLQADRLQELYTSATGADPVDQTLINAFDALAPADTYENLVLALRSQFSEARTTNVNEPDDLGRQQILLNSLEDPGNPIRCIFAVNKLDEGWDVLNLFDVVRLSEKAGSGKKPSETTMREAQLIGRGARYFPFADPEDDEKPAGLRKYDDDHGSQLRLLEQMHYHCTHELKYVSDLKKALVITGALTEGEKVVELKVKQSFKDTEVFQGYCLWANKRVPVDKATRSVSDVLSERTFFVDLPSGYSGRAMETGAFDAEGDAKGPVLDASAAEDELKLSEIGYPVLRRACDEIESFRLAELRQAFPKLQSLRRFLLDADGLGELKITVRGPQERLSRLSPSDALHVARAVLSAIANDVRRAQATHQGSKEFFPKRISGILKDRVLKLSVPGETMKSWQESDVASTRGVNLANADWHVFDDCYGTSEEKEFVAFIASMQSDIAKAFDEFFVIRNEKMIKLHEIGGDRATEPDYILLMRRKGSAPLCRQVFIEPKGDRGWDSEAWKSKFLEAIGWDADNGGDLAAPEPHEIRGLPFFGAEPTRRKAFKDAFEVQLAVSETS</sequence>
<dbReference type="Gene3D" id="3.40.50.300">
    <property type="entry name" value="P-loop containing nucleotide triphosphate hydrolases"/>
    <property type="match status" value="2"/>
</dbReference>
<evidence type="ECO:0000313" key="2">
    <source>
        <dbReference type="EMBL" id="NDU99877.1"/>
    </source>
</evidence>
<dbReference type="GO" id="GO:0004386">
    <property type="term" value="F:helicase activity"/>
    <property type="evidence" value="ECO:0007669"/>
    <property type="project" value="UniProtKB-KW"/>
</dbReference>
<dbReference type="GO" id="GO:0003677">
    <property type="term" value="F:DNA binding"/>
    <property type="evidence" value="ECO:0007669"/>
    <property type="project" value="InterPro"/>
</dbReference>
<dbReference type="InterPro" id="IPR050742">
    <property type="entry name" value="Helicase_Restrict-Modif_Enz"/>
</dbReference>
<keyword evidence="2" id="KW-0347">Helicase</keyword>
<dbReference type="InterPro" id="IPR014001">
    <property type="entry name" value="Helicase_ATP-bd"/>
</dbReference>
<dbReference type="InterPro" id="IPR027417">
    <property type="entry name" value="P-loop_NTPase"/>
</dbReference>
<dbReference type="Pfam" id="PF04851">
    <property type="entry name" value="ResIII"/>
    <property type="match status" value="1"/>
</dbReference>
<feature type="domain" description="Helicase ATP-binding" evidence="1">
    <location>
        <begin position="30"/>
        <end position="262"/>
    </location>
</feature>
<keyword evidence="2" id="KW-0378">Hydrolase</keyword>
<dbReference type="SUPFAM" id="SSF52540">
    <property type="entry name" value="P-loop containing nucleoside triphosphate hydrolases"/>
    <property type="match status" value="2"/>
</dbReference>
<organism evidence="2 3">
    <name type="scientific">Pseudoroseicyclus tamaricis</name>
    <dbReference type="NCBI Taxonomy" id="2705421"/>
    <lineage>
        <taxon>Bacteria</taxon>
        <taxon>Pseudomonadati</taxon>
        <taxon>Pseudomonadota</taxon>
        <taxon>Alphaproteobacteria</taxon>
        <taxon>Rhodobacterales</taxon>
        <taxon>Paracoccaceae</taxon>
        <taxon>Pseudoroseicyclus</taxon>
    </lineage>
</organism>
<dbReference type="AlphaFoldDB" id="A0A6B2JP79"/>
<dbReference type="PANTHER" id="PTHR47396:SF1">
    <property type="entry name" value="ATP-DEPENDENT HELICASE IRC3-RELATED"/>
    <property type="match status" value="1"/>
</dbReference>
<dbReference type="RefSeq" id="WP_163889722.1">
    <property type="nucleotide sequence ID" value="NZ_JAAFYS010000001.1"/>
</dbReference>